<evidence type="ECO:0000313" key="11">
    <source>
        <dbReference type="Proteomes" id="UP000184204"/>
    </source>
</evidence>
<dbReference type="Pfam" id="PF01795">
    <property type="entry name" value="Methyltransf_5"/>
    <property type="match status" value="1"/>
</dbReference>
<dbReference type="Proteomes" id="UP000184204">
    <property type="component" value="Unassembled WGS sequence"/>
</dbReference>
<proteinExistence type="inferred from homology"/>
<feature type="binding site" evidence="7">
    <location>
        <position position="82"/>
    </location>
    <ligand>
        <name>S-adenosyl-L-methionine</name>
        <dbReference type="ChEBI" id="CHEBI:59789"/>
    </ligand>
</feature>
<dbReference type="AlphaFoldDB" id="A0A0X1U777"/>
<evidence type="ECO:0000256" key="5">
    <source>
        <dbReference type="ARBA" id="ARBA00022679"/>
    </source>
</evidence>
<accession>A0A0X1U777</accession>
<dbReference type="SUPFAM" id="SSF81799">
    <property type="entry name" value="Putative methyltransferase TM0872, insert domain"/>
    <property type="match status" value="1"/>
</dbReference>
<dbReference type="PIRSF" id="PIRSF004486">
    <property type="entry name" value="MraW"/>
    <property type="match status" value="1"/>
</dbReference>
<dbReference type="Proteomes" id="UP000068026">
    <property type="component" value="Chromosome"/>
</dbReference>
<comment type="catalytic activity">
    <reaction evidence="7">
        <text>cytidine(1402) in 16S rRNA + S-adenosyl-L-methionine = N(4)-methylcytidine(1402) in 16S rRNA + S-adenosyl-L-homocysteine + H(+)</text>
        <dbReference type="Rhea" id="RHEA:42928"/>
        <dbReference type="Rhea" id="RHEA-COMP:10286"/>
        <dbReference type="Rhea" id="RHEA-COMP:10287"/>
        <dbReference type="ChEBI" id="CHEBI:15378"/>
        <dbReference type="ChEBI" id="CHEBI:57856"/>
        <dbReference type="ChEBI" id="CHEBI:59789"/>
        <dbReference type="ChEBI" id="CHEBI:74506"/>
        <dbReference type="ChEBI" id="CHEBI:82748"/>
        <dbReference type="EC" id="2.1.1.199"/>
    </reaction>
</comment>
<dbReference type="GO" id="GO:0071424">
    <property type="term" value="F:rRNA (cytosine-N4-)-methyltransferase activity"/>
    <property type="evidence" value="ECO:0007669"/>
    <property type="project" value="UniProtKB-UniRule"/>
</dbReference>
<comment type="function">
    <text evidence="7">Specifically methylates the N4 position of cytidine in position 1402 (C1402) of 16S rRNA.</text>
</comment>
<organism evidence="9 11">
    <name type="scientific">Anaerotignum propionicum DSM 1682</name>
    <dbReference type="NCBI Taxonomy" id="991789"/>
    <lineage>
        <taxon>Bacteria</taxon>
        <taxon>Bacillati</taxon>
        <taxon>Bacillota</taxon>
        <taxon>Clostridia</taxon>
        <taxon>Lachnospirales</taxon>
        <taxon>Anaerotignaceae</taxon>
        <taxon>Anaerotignum</taxon>
    </lineage>
</organism>
<keyword evidence="6 7" id="KW-0949">S-adenosyl-L-methionine</keyword>
<evidence type="ECO:0000313" key="10">
    <source>
        <dbReference type="Proteomes" id="UP000068026"/>
    </source>
</evidence>
<evidence type="ECO:0000313" key="9">
    <source>
        <dbReference type="EMBL" id="SHE73324.1"/>
    </source>
</evidence>
<gene>
    <name evidence="7" type="primary">rsmH</name>
    <name evidence="8" type="synonym">rsmH_2</name>
    <name evidence="8" type="ORF">CPRO_11910</name>
    <name evidence="9" type="ORF">SAMN02745151_01601</name>
</gene>
<name>A0A0X1U777_ANAPI</name>
<evidence type="ECO:0000313" key="8">
    <source>
        <dbReference type="EMBL" id="AMJ40784.1"/>
    </source>
</evidence>
<dbReference type="PANTHER" id="PTHR11265:SF0">
    <property type="entry name" value="12S RRNA N4-METHYLCYTIDINE METHYLTRANSFERASE"/>
    <property type="match status" value="1"/>
</dbReference>
<reference evidence="10" key="2">
    <citation type="submission" date="2016-01" db="EMBL/GenBank/DDBJ databases">
        <authorList>
            <person name="Poehlein A."/>
            <person name="Schlien K."/>
            <person name="Gottschalk G."/>
            <person name="Buckel W."/>
            <person name="Daniel R."/>
        </authorList>
    </citation>
    <scope>NUCLEOTIDE SEQUENCE [LARGE SCALE GENOMIC DNA]</scope>
    <source>
        <strain evidence="10">X2</strain>
    </source>
</reference>
<reference evidence="11" key="3">
    <citation type="submission" date="2016-11" db="EMBL/GenBank/DDBJ databases">
        <authorList>
            <person name="Jaros S."/>
            <person name="Januszkiewicz K."/>
            <person name="Wedrychowicz H."/>
        </authorList>
    </citation>
    <scope>NUCLEOTIDE SEQUENCE [LARGE SCALE GENOMIC DNA]</scope>
    <source>
        <strain evidence="11">DSM 1682</strain>
    </source>
</reference>
<dbReference type="Gene3D" id="3.40.50.150">
    <property type="entry name" value="Vaccinia Virus protein VP39"/>
    <property type="match status" value="1"/>
</dbReference>
<dbReference type="PANTHER" id="PTHR11265">
    <property type="entry name" value="S-ADENOSYL-METHYLTRANSFERASE MRAW"/>
    <property type="match status" value="1"/>
</dbReference>
<dbReference type="InterPro" id="IPR002903">
    <property type="entry name" value="RsmH"/>
</dbReference>
<dbReference type="InterPro" id="IPR029063">
    <property type="entry name" value="SAM-dependent_MTases_sf"/>
</dbReference>
<keyword evidence="10" id="KW-1185">Reference proteome</keyword>
<dbReference type="EC" id="2.1.1.199" evidence="7"/>
<sequence>MTILEFHHVSVLLWECIENLKIKPDGVYVDGTMGGGGHSLEIAKKLTTGRLICIDQDLNAHKAAKERLKDHLDKINFVHNNFGNIGSILDGLGIEKIDGMLLDIGVSSHQLDEAERGFSYQQDAPLDMRMDTTNSFSAYTLINEYNEDELNRVIFNYGEERWARRIAQFIIQERQNKPIETTGELVEVIKKAVPKGARKDGPHPAKRTFQAIRIEVNGELDVLQQAIDAVANRLNPGGRLCIITFHSLEDRIVKEAFRKQENPCICPPQFPICMCGKKRMGKVITRKPIVSGEEELEMNPRARSAKLRVLEGVEN</sequence>
<dbReference type="GO" id="GO:0005737">
    <property type="term" value="C:cytoplasm"/>
    <property type="evidence" value="ECO:0007669"/>
    <property type="project" value="UniProtKB-SubCell"/>
</dbReference>
<protein>
    <recommendedName>
        <fullName evidence="7">Ribosomal RNA small subunit methyltransferase H</fullName>
        <ecNumber evidence="7">2.1.1.199</ecNumber>
    </recommendedName>
    <alternativeName>
        <fullName evidence="7">16S rRNA m(4)C1402 methyltransferase</fullName>
    </alternativeName>
    <alternativeName>
        <fullName evidence="7">rRNA (cytosine-N(4)-)-methyltransferase RsmH</fullName>
    </alternativeName>
</protein>
<dbReference type="EMBL" id="CP014223">
    <property type="protein sequence ID" value="AMJ40784.1"/>
    <property type="molecule type" value="Genomic_DNA"/>
</dbReference>
<keyword evidence="2 7" id="KW-0963">Cytoplasm</keyword>
<feature type="binding site" evidence="7">
    <location>
        <begin position="36"/>
        <end position="38"/>
    </location>
    <ligand>
        <name>S-adenosyl-L-methionine</name>
        <dbReference type="ChEBI" id="CHEBI:59789"/>
    </ligand>
</feature>
<dbReference type="KEGG" id="cpro:CPRO_11910"/>
<evidence type="ECO:0000256" key="7">
    <source>
        <dbReference type="HAMAP-Rule" id="MF_01007"/>
    </source>
</evidence>
<dbReference type="FunFam" id="1.10.150.170:FF:000001">
    <property type="entry name" value="Ribosomal RNA small subunit methyltransferase H"/>
    <property type="match status" value="1"/>
</dbReference>
<evidence type="ECO:0000256" key="3">
    <source>
        <dbReference type="ARBA" id="ARBA00022552"/>
    </source>
</evidence>
<reference evidence="8 10" key="1">
    <citation type="journal article" date="2016" name="Genome Announc.">
        <title>Complete Genome Sequence of the Amino Acid-Fermenting Clostridium propionicum X2 (DSM 1682).</title>
        <authorList>
            <person name="Poehlein A."/>
            <person name="Schlien K."/>
            <person name="Chowdhury N.P."/>
            <person name="Gottschalk G."/>
            <person name="Buckel W."/>
            <person name="Daniel R."/>
        </authorList>
    </citation>
    <scope>NUCLEOTIDE SEQUENCE [LARGE SCALE GENOMIC DNA]</scope>
    <source>
        <strain evidence="8 10">X2</strain>
    </source>
</reference>
<dbReference type="InterPro" id="IPR023397">
    <property type="entry name" value="SAM-dep_MeTrfase_MraW_recog"/>
</dbReference>
<feature type="binding site" evidence="7">
    <location>
        <position position="110"/>
    </location>
    <ligand>
        <name>S-adenosyl-L-methionine</name>
        <dbReference type="ChEBI" id="CHEBI:59789"/>
    </ligand>
</feature>
<evidence type="ECO:0000256" key="4">
    <source>
        <dbReference type="ARBA" id="ARBA00022603"/>
    </source>
</evidence>
<keyword evidence="4 7" id="KW-0489">Methyltransferase</keyword>
<reference evidence="9" key="4">
    <citation type="submission" date="2016-11" db="EMBL/GenBank/DDBJ databases">
        <authorList>
            <person name="Varghese N."/>
            <person name="Submissions S."/>
        </authorList>
    </citation>
    <scope>NUCLEOTIDE SEQUENCE</scope>
    <source>
        <strain evidence="9">DSM 1682</strain>
    </source>
</reference>
<keyword evidence="5 7" id="KW-0808">Transferase</keyword>
<dbReference type="GO" id="GO:0070475">
    <property type="term" value="P:rRNA base methylation"/>
    <property type="evidence" value="ECO:0007669"/>
    <property type="project" value="UniProtKB-UniRule"/>
</dbReference>
<evidence type="ECO:0000256" key="2">
    <source>
        <dbReference type="ARBA" id="ARBA00022490"/>
    </source>
</evidence>
<dbReference type="HAMAP" id="MF_01007">
    <property type="entry name" value="16SrRNA_methyltr_H"/>
    <property type="match status" value="1"/>
</dbReference>
<keyword evidence="3 7" id="KW-0698">rRNA processing</keyword>
<comment type="subcellular location">
    <subcellularLocation>
        <location evidence="7">Cytoplasm</location>
    </subcellularLocation>
</comment>
<comment type="similarity">
    <text evidence="1 7">Belongs to the methyltransferase superfamily. RsmH family.</text>
</comment>
<evidence type="ECO:0000256" key="1">
    <source>
        <dbReference type="ARBA" id="ARBA00010396"/>
    </source>
</evidence>
<feature type="binding site" evidence="7">
    <location>
        <position position="103"/>
    </location>
    <ligand>
        <name>S-adenosyl-L-methionine</name>
        <dbReference type="ChEBI" id="CHEBI:59789"/>
    </ligand>
</feature>
<evidence type="ECO:0000256" key="6">
    <source>
        <dbReference type="ARBA" id="ARBA00022691"/>
    </source>
</evidence>
<dbReference type="EMBL" id="FQUA01000006">
    <property type="protein sequence ID" value="SHE73324.1"/>
    <property type="molecule type" value="Genomic_DNA"/>
</dbReference>
<feature type="binding site" evidence="7">
    <location>
        <position position="55"/>
    </location>
    <ligand>
        <name>S-adenosyl-L-methionine</name>
        <dbReference type="ChEBI" id="CHEBI:59789"/>
    </ligand>
</feature>
<dbReference type="SUPFAM" id="SSF53335">
    <property type="entry name" value="S-adenosyl-L-methionine-dependent methyltransferases"/>
    <property type="match status" value="1"/>
</dbReference>
<dbReference type="Gene3D" id="1.10.150.170">
    <property type="entry name" value="Putative methyltransferase TM0872, insert domain"/>
    <property type="match status" value="1"/>
</dbReference>
<dbReference type="NCBIfam" id="TIGR00006">
    <property type="entry name" value="16S rRNA (cytosine(1402)-N(4))-methyltransferase RsmH"/>
    <property type="match status" value="1"/>
</dbReference>